<keyword evidence="4" id="KW-1185">Reference proteome</keyword>
<proteinExistence type="predicted"/>
<feature type="transmembrane region" description="Helical" evidence="2">
    <location>
        <begin position="83"/>
        <end position="103"/>
    </location>
</feature>
<reference evidence="3 4" key="1">
    <citation type="journal article" date="2017" name="New Microbes New Infect">
        <title>Genome sequence of 'Leucobacter massiliensis' sp. nov. isolated from human pharynx after travel to the 2014 Hajj.</title>
        <authorList>
            <person name="Leangapichart T."/>
            <person name="Gautret P."/>
            <person name="Nguyen T.T."/>
            <person name="Armstrong N."/>
            <person name="Rolain J.M."/>
        </authorList>
    </citation>
    <scope>NUCLEOTIDE SEQUENCE [LARGE SCALE GENOMIC DNA]</scope>
    <source>
        <strain evidence="3 4">122RC15</strain>
    </source>
</reference>
<organism evidence="3 4">
    <name type="scientific">Leucobacter massiliensis</name>
    <dbReference type="NCBI Taxonomy" id="1686285"/>
    <lineage>
        <taxon>Bacteria</taxon>
        <taxon>Bacillati</taxon>
        <taxon>Actinomycetota</taxon>
        <taxon>Actinomycetes</taxon>
        <taxon>Micrococcales</taxon>
        <taxon>Microbacteriaceae</taxon>
        <taxon>Leucobacter</taxon>
    </lineage>
</organism>
<protein>
    <recommendedName>
        <fullName evidence="5">DUF817 domain-containing protein</fullName>
    </recommendedName>
</protein>
<accession>A0A2S9QM01</accession>
<feature type="transmembrane region" description="Helical" evidence="2">
    <location>
        <begin position="147"/>
        <end position="166"/>
    </location>
</feature>
<evidence type="ECO:0008006" key="5">
    <source>
        <dbReference type="Google" id="ProtNLM"/>
    </source>
</evidence>
<evidence type="ECO:0000313" key="4">
    <source>
        <dbReference type="Proteomes" id="UP000238650"/>
    </source>
</evidence>
<keyword evidence="2" id="KW-1133">Transmembrane helix</keyword>
<dbReference type="EMBL" id="MWZD01000018">
    <property type="protein sequence ID" value="PRI10607.1"/>
    <property type="molecule type" value="Genomic_DNA"/>
</dbReference>
<dbReference type="InterPro" id="IPR008535">
    <property type="entry name" value="DUF817"/>
</dbReference>
<gene>
    <name evidence="3" type="ORF">B4915_11505</name>
</gene>
<dbReference type="Proteomes" id="UP000238650">
    <property type="component" value="Unassembled WGS sequence"/>
</dbReference>
<feature type="transmembrane region" description="Helical" evidence="2">
    <location>
        <begin position="230"/>
        <end position="253"/>
    </location>
</feature>
<dbReference type="Pfam" id="PF05675">
    <property type="entry name" value="DUF817"/>
    <property type="match status" value="1"/>
</dbReference>
<dbReference type="AlphaFoldDB" id="A0A2S9QM01"/>
<name>A0A2S9QM01_9MICO</name>
<evidence type="ECO:0000256" key="1">
    <source>
        <dbReference type="SAM" id="MobiDB-lite"/>
    </source>
</evidence>
<evidence type="ECO:0000313" key="3">
    <source>
        <dbReference type="EMBL" id="PRI10607.1"/>
    </source>
</evidence>
<feature type="region of interest" description="Disordered" evidence="1">
    <location>
        <begin position="299"/>
        <end position="338"/>
    </location>
</feature>
<keyword evidence="2" id="KW-0812">Transmembrane</keyword>
<feature type="transmembrane region" description="Helical" evidence="2">
    <location>
        <begin position="57"/>
        <end position="77"/>
    </location>
</feature>
<feature type="transmembrane region" description="Helical" evidence="2">
    <location>
        <begin position="202"/>
        <end position="218"/>
    </location>
</feature>
<comment type="caution">
    <text evidence="3">The sequence shown here is derived from an EMBL/GenBank/DDBJ whole genome shotgun (WGS) entry which is preliminary data.</text>
</comment>
<feature type="transmembrane region" description="Helical" evidence="2">
    <location>
        <begin position="273"/>
        <end position="291"/>
    </location>
</feature>
<feature type="transmembrane region" description="Helical" evidence="2">
    <location>
        <begin position="110"/>
        <end position="127"/>
    </location>
</feature>
<keyword evidence="2" id="KW-0472">Membrane</keyword>
<feature type="compositionally biased region" description="Low complexity" evidence="1">
    <location>
        <begin position="299"/>
        <end position="331"/>
    </location>
</feature>
<feature type="transmembrane region" description="Helical" evidence="2">
    <location>
        <begin position="178"/>
        <end position="196"/>
    </location>
</feature>
<dbReference type="OrthoDB" id="1550598at2"/>
<evidence type="ECO:0000256" key="2">
    <source>
        <dbReference type="SAM" id="Phobius"/>
    </source>
</evidence>
<dbReference type="RefSeq" id="WP_105805956.1">
    <property type="nucleotide sequence ID" value="NZ_MWZD01000018.1"/>
</dbReference>
<sequence length="338" mass="36996">MNGSADASGGTAPGDVRELTRLERSIDRAAHRLLAGRPATGPRAILIECLVFVLKQAWACVFGALLLAVIVAARLWYPDGALLARNDALTIAAILIQIGMLVFRLESGRELWVIVLFHLTGTAMELFKTDVGSWAYEGDGVLRIGAVPLFSGFMYAAVGSYMVRVYRLHDLRFTRYPRVWATTLLAAAIYANFFTHHFIADLRWALLALVAVLWWRTAMHFRVWRARLRAPLLAVFAGVALFIWLAENIATWGGAWLYPPQEGGWEPVSPQKLVSWFLLMIISVVMVTWVYPPRPPAEAPAAPSGDATGAAGSAGAAGRRLSRGRGSPAGPCRGTRCR</sequence>